<accession>A0A6S7HTD2</accession>
<dbReference type="PANTHER" id="PTHR23257">
    <property type="entry name" value="SERINE-THREONINE PROTEIN KINASE"/>
    <property type="match status" value="1"/>
</dbReference>
<protein>
    <submittedName>
        <fullName evidence="1">Serine threonine- kinase SSK22</fullName>
    </submittedName>
</protein>
<gene>
    <name evidence="1" type="ORF">PACLA_8A066787</name>
</gene>
<dbReference type="GO" id="GO:0004672">
    <property type="term" value="F:protein kinase activity"/>
    <property type="evidence" value="ECO:0007669"/>
    <property type="project" value="InterPro"/>
</dbReference>
<dbReference type="InterPro" id="IPR000719">
    <property type="entry name" value="Prot_kinase_dom"/>
</dbReference>
<dbReference type="GO" id="GO:0007165">
    <property type="term" value="P:signal transduction"/>
    <property type="evidence" value="ECO:0007669"/>
    <property type="project" value="TreeGrafter"/>
</dbReference>
<dbReference type="Gene3D" id="1.10.510.10">
    <property type="entry name" value="Transferase(Phosphotransferase) domain 1"/>
    <property type="match status" value="1"/>
</dbReference>
<dbReference type="InterPro" id="IPR008271">
    <property type="entry name" value="Ser/Thr_kinase_AS"/>
</dbReference>
<dbReference type="AlphaFoldDB" id="A0A6S7HTD2"/>
<dbReference type="InterPro" id="IPR011009">
    <property type="entry name" value="Kinase-like_dom_sf"/>
</dbReference>
<keyword evidence="2" id="KW-1185">Reference proteome</keyword>
<organism evidence="1 2">
    <name type="scientific">Paramuricea clavata</name>
    <name type="common">Red gorgonian</name>
    <name type="synonym">Violescent sea-whip</name>
    <dbReference type="NCBI Taxonomy" id="317549"/>
    <lineage>
        <taxon>Eukaryota</taxon>
        <taxon>Metazoa</taxon>
        <taxon>Cnidaria</taxon>
        <taxon>Anthozoa</taxon>
        <taxon>Octocorallia</taxon>
        <taxon>Malacalcyonacea</taxon>
        <taxon>Plexauridae</taxon>
        <taxon>Paramuricea</taxon>
    </lineage>
</organism>
<evidence type="ECO:0000313" key="1">
    <source>
        <dbReference type="EMBL" id="CAB4007707.1"/>
    </source>
</evidence>
<dbReference type="OrthoDB" id="4062651at2759"/>
<dbReference type="GO" id="GO:0005524">
    <property type="term" value="F:ATP binding"/>
    <property type="evidence" value="ECO:0007669"/>
    <property type="project" value="InterPro"/>
</dbReference>
<dbReference type="InterPro" id="IPR050167">
    <property type="entry name" value="Ser_Thr_protein_kinase"/>
</dbReference>
<name>A0A6S7HTD2_PARCT</name>
<comment type="caution">
    <text evidence="1">The sequence shown here is derived from an EMBL/GenBank/DDBJ whole genome shotgun (WGS) entry which is preliminary data.</text>
</comment>
<sequence length="302" mass="34133">MDKIDGFGYFEDNFSLKIGQEISEGLAYLHSKEISHRDLKAKNILVSNQHYCHIADEEKKMKLFSESLIICKLADFGRSQQIQTAAVHSMTKRVDRGTPVYMAPKILVKSRCLKSASLEDLKKVDVWALGMVMFNLVNPDLKHPFQLDIVRDASAIEQVEEFLQLGKQSSGLNKYKTLQETTWLPIAKVHRNCTVVDPIKRPTALECGRNSLGVQKKSNHYLKNSQVVILFSSDKDKNPTQYTTCIDLTGEPSSTNEEEQRLKVLTRNKKKTSEVIDLTCHGGTDLNYARLKDLITNTSTLA</sequence>
<keyword evidence="1" id="KW-0418">Kinase</keyword>
<evidence type="ECO:0000313" key="2">
    <source>
        <dbReference type="Proteomes" id="UP001152795"/>
    </source>
</evidence>
<dbReference type="Pfam" id="PF00069">
    <property type="entry name" value="Pkinase"/>
    <property type="match status" value="1"/>
</dbReference>
<dbReference type="PROSITE" id="PS50011">
    <property type="entry name" value="PROTEIN_KINASE_DOM"/>
    <property type="match status" value="1"/>
</dbReference>
<dbReference type="SMART" id="SM00220">
    <property type="entry name" value="S_TKc"/>
    <property type="match status" value="1"/>
</dbReference>
<dbReference type="EMBL" id="CACRXK020005884">
    <property type="protein sequence ID" value="CAB4007707.1"/>
    <property type="molecule type" value="Genomic_DNA"/>
</dbReference>
<dbReference type="PROSITE" id="PS00108">
    <property type="entry name" value="PROTEIN_KINASE_ST"/>
    <property type="match status" value="1"/>
</dbReference>
<keyword evidence="1" id="KW-0808">Transferase</keyword>
<proteinExistence type="predicted"/>
<dbReference type="Proteomes" id="UP001152795">
    <property type="component" value="Unassembled WGS sequence"/>
</dbReference>
<dbReference type="GO" id="GO:0005737">
    <property type="term" value="C:cytoplasm"/>
    <property type="evidence" value="ECO:0007669"/>
    <property type="project" value="TreeGrafter"/>
</dbReference>
<dbReference type="SUPFAM" id="SSF56112">
    <property type="entry name" value="Protein kinase-like (PK-like)"/>
    <property type="match status" value="1"/>
</dbReference>
<reference evidence="1" key="1">
    <citation type="submission" date="2020-04" db="EMBL/GenBank/DDBJ databases">
        <authorList>
            <person name="Alioto T."/>
            <person name="Alioto T."/>
            <person name="Gomez Garrido J."/>
        </authorList>
    </citation>
    <scope>NUCLEOTIDE SEQUENCE</scope>
    <source>
        <strain evidence="1">A484AB</strain>
    </source>
</reference>